<protein>
    <recommendedName>
        <fullName evidence="5">Na+/H+ antiporter</fullName>
    </recommendedName>
</protein>
<evidence type="ECO:0008006" key="5">
    <source>
        <dbReference type="Google" id="ProtNLM"/>
    </source>
</evidence>
<dbReference type="EMBL" id="SMYO01000005">
    <property type="protein sequence ID" value="TDK61720.1"/>
    <property type="molecule type" value="Genomic_DNA"/>
</dbReference>
<accession>A0A4R5VTD7</accession>
<gene>
    <name evidence="2" type="ORF">E2K98_12585</name>
    <name evidence="1" type="ORF">RCG21_25480</name>
</gene>
<reference evidence="1" key="2">
    <citation type="submission" date="2023-08" db="EMBL/GenBank/DDBJ databases">
        <title>Nitrogen cycling bacteria in agricultural field soils.</title>
        <authorList>
            <person name="Jang J."/>
        </authorList>
    </citation>
    <scope>NUCLEOTIDE SEQUENCE</scope>
    <source>
        <strain evidence="1">PS3-36</strain>
    </source>
</reference>
<dbReference type="Proteomes" id="UP000295132">
    <property type="component" value="Unassembled WGS sequence"/>
</dbReference>
<keyword evidence="4" id="KW-1185">Reference proteome</keyword>
<comment type="caution">
    <text evidence="2">The sequence shown here is derived from an EMBL/GenBank/DDBJ whole genome shotgun (WGS) entry which is preliminary data.</text>
</comment>
<organism evidence="2 3">
    <name type="scientific">Bacillus salipaludis</name>
    <dbReference type="NCBI Taxonomy" id="2547811"/>
    <lineage>
        <taxon>Bacteria</taxon>
        <taxon>Bacillati</taxon>
        <taxon>Bacillota</taxon>
        <taxon>Bacilli</taxon>
        <taxon>Bacillales</taxon>
        <taxon>Bacillaceae</taxon>
        <taxon>Bacillus</taxon>
    </lineage>
</organism>
<reference evidence="2 3" key="1">
    <citation type="submission" date="2019-03" db="EMBL/GenBank/DDBJ databases">
        <title>Bacillus niacini sp. nov. a Nicotinate-Metabolizing Mesophile Isolated from Soil.</title>
        <authorList>
            <person name="Zhang G."/>
        </authorList>
    </citation>
    <scope>NUCLEOTIDE SEQUENCE [LARGE SCALE GENOMIC DNA]</scope>
    <source>
        <strain evidence="2 3">WN066</strain>
    </source>
</reference>
<name>A0A4R5VTD7_9BACI</name>
<sequence length="64" mass="7216">MSRAITSIFLIGSIGYFGFRYRYRLINLLLASGWLRRLAVGSIMSFPGVKNKMLQTVFGGPSER</sequence>
<dbReference type="AlphaFoldDB" id="A0A4R5VTD7"/>
<evidence type="ECO:0000313" key="4">
    <source>
        <dbReference type="Proteomes" id="UP001178888"/>
    </source>
</evidence>
<evidence type="ECO:0000313" key="1">
    <source>
        <dbReference type="EMBL" id="MDQ6599651.1"/>
    </source>
</evidence>
<dbReference type="RefSeq" id="WP_133334549.1">
    <property type="nucleotide sequence ID" value="NZ_JAVGVR010000001.1"/>
</dbReference>
<evidence type="ECO:0000313" key="2">
    <source>
        <dbReference type="EMBL" id="TDK61720.1"/>
    </source>
</evidence>
<proteinExistence type="predicted"/>
<dbReference type="EMBL" id="JAVGVR010000001">
    <property type="protein sequence ID" value="MDQ6599651.1"/>
    <property type="molecule type" value="Genomic_DNA"/>
</dbReference>
<evidence type="ECO:0000313" key="3">
    <source>
        <dbReference type="Proteomes" id="UP000295132"/>
    </source>
</evidence>
<dbReference type="Proteomes" id="UP001178888">
    <property type="component" value="Unassembled WGS sequence"/>
</dbReference>